<evidence type="ECO:0000313" key="3">
    <source>
        <dbReference type="Proteomes" id="UP001364211"/>
    </source>
</evidence>
<keyword evidence="1" id="KW-1133">Transmembrane helix</keyword>
<feature type="transmembrane region" description="Helical" evidence="1">
    <location>
        <begin position="71"/>
        <end position="90"/>
    </location>
</feature>
<accession>A0ABU8T851</accession>
<comment type="caution">
    <text evidence="2">The sequence shown here is derived from an EMBL/GenBank/DDBJ whole genome shotgun (WGS) entry which is preliminary data.</text>
</comment>
<feature type="transmembrane region" description="Helical" evidence="1">
    <location>
        <begin position="39"/>
        <end position="59"/>
    </location>
</feature>
<protein>
    <recommendedName>
        <fullName evidence="4">PH domain-containing protein</fullName>
    </recommendedName>
</protein>
<keyword evidence="3" id="KW-1185">Reference proteome</keyword>
<evidence type="ECO:0000256" key="1">
    <source>
        <dbReference type="SAM" id="Phobius"/>
    </source>
</evidence>
<name>A0ABU8T851_9PSEU</name>
<dbReference type="InterPro" id="IPR006311">
    <property type="entry name" value="TAT_signal"/>
</dbReference>
<evidence type="ECO:0008006" key="4">
    <source>
        <dbReference type="Google" id="ProtNLM"/>
    </source>
</evidence>
<gene>
    <name evidence="2" type="ORF">WJX68_14345</name>
</gene>
<feature type="transmembrane region" description="Helical" evidence="1">
    <location>
        <begin position="96"/>
        <end position="117"/>
    </location>
</feature>
<dbReference type="Proteomes" id="UP001364211">
    <property type="component" value="Unassembled WGS sequence"/>
</dbReference>
<evidence type="ECO:0000313" key="2">
    <source>
        <dbReference type="EMBL" id="MEJ8280123.1"/>
    </source>
</evidence>
<feature type="transmembrane region" description="Helical" evidence="1">
    <location>
        <begin position="152"/>
        <end position="173"/>
    </location>
</feature>
<keyword evidence="1" id="KW-0472">Membrane</keyword>
<dbReference type="EMBL" id="JBBJUP010000010">
    <property type="protein sequence ID" value="MEJ8280123.1"/>
    <property type="molecule type" value="Genomic_DNA"/>
</dbReference>
<organism evidence="2 3">
    <name type="scientific">Pseudonocardia spirodelae</name>
    <dbReference type="NCBI Taxonomy" id="3133431"/>
    <lineage>
        <taxon>Bacteria</taxon>
        <taxon>Bacillati</taxon>
        <taxon>Actinomycetota</taxon>
        <taxon>Actinomycetes</taxon>
        <taxon>Pseudonocardiales</taxon>
        <taxon>Pseudonocardiaceae</taxon>
        <taxon>Pseudonocardia</taxon>
    </lineage>
</organism>
<feature type="transmembrane region" description="Helical" evidence="1">
    <location>
        <begin position="179"/>
        <end position="200"/>
    </location>
</feature>
<keyword evidence="1" id="KW-0812">Transmembrane</keyword>
<dbReference type="PROSITE" id="PS51318">
    <property type="entry name" value="TAT"/>
    <property type="match status" value="1"/>
</dbReference>
<sequence>MSTSTTRTTRRRLLAAAPGTALAVAGILALVATGTPGRGSALAIVLLGLLGLGLPLWQLRSGRPDVQRRAVGSAWAFAVLIWWVPAARLAPQLPGAAWTVLVLSAAAAAYLLGYLLAGPDASNPPAPAARPPHDAVRTPLAPGERYLWSRTVLSRPTLAVAALLLVAAALQLLSGAGSGVVVALVAVAVLTTALSAFARVRVDGDGVHVRQALLGRTLTDAPLDEVRSARAEQLDPDRFRWNDYGPLRRSPGLLGYRARRSGEALVLDLTRGREFVVTVADAATAAGLVNAELDRRAERGAVPPC</sequence>
<reference evidence="2 3" key="1">
    <citation type="submission" date="2024-03" db="EMBL/GenBank/DDBJ databases">
        <title>Draft genome sequence of Pseudonocardia sp. DW16-2.</title>
        <authorList>
            <person name="Duangmal K."/>
        </authorList>
    </citation>
    <scope>NUCLEOTIDE SEQUENCE [LARGE SCALE GENOMIC DNA]</scope>
    <source>
        <strain evidence="2 3">DW16-2</strain>
    </source>
</reference>
<dbReference type="RefSeq" id="WP_340290909.1">
    <property type="nucleotide sequence ID" value="NZ_JBBJUP010000010.1"/>
</dbReference>
<proteinExistence type="predicted"/>